<dbReference type="GO" id="GO:0007165">
    <property type="term" value="P:signal transduction"/>
    <property type="evidence" value="ECO:0007669"/>
    <property type="project" value="InterPro"/>
</dbReference>
<dbReference type="Pfam" id="PF01584">
    <property type="entry name" value="CheW"/>
    <property type="match status" value="1"/>
</dbReference>
<dbReference type="Proteomes" id="UP000534783">
    <property type="component" value="Unassembled WGS sequence"/>
</dbReference>
<dbReference type="SUPFAM" id="SSF50341">
    <property type="entry name" value="CheW-like"/>
    <property type="match status" value="1"/>
</dbReference>
<dbReference type="InterPro" id="IPR002545">
    <property type="entry name" value="CheW-lke_dom"/>
</dbReference>
<comment type="caution">
    <text evidence="2">The sequence shown here is derived from an EMBL/GenBank/DDBJ whole genome shotgun (WGS) entry which is preliminary data.</text>
</comment>
<accession>A0A7X6IBW6</accession>
<dbReference type="CDD" id="cd00732">
    <property type="entry name" value="CheW"/>
    <property type="match status" value="1"/>
</dbReference>
<reference evidence="2 3" key="1">
    <citation type="journal article" date="2020" name="Nature">
        <title>Bacterial chemolithoautotrophy via manganese oxidation.</title>
        <authorList>
            <person name="Yu H."/>
            <person name="Leadbetter J.R."/>
        </authorList>
    </citation>
    <scope>NUCLEOTIDE SEQUENCE [LARGE SCALE GENOMIC DNA]</scope>
    <source>
        <strain evidence="2 3">Mn-1</strain>
    </source>
</reference>
<gene>
    <name evidence="2" type="ORF">MNODULE_15765</name>
</gene>
<dbReference type="Gene3D" id="2.40.50.180">
    <property type="entry name" value="CheA-289, Domain 4"/>
    <property type="match status" value="1"/>
</dbReference>
<dbReference type="PANTHER" id="PTHR22617:SF41">
    <property type="entry name" value="CHEMOTAXIS SIGNAL TRANSDUCTION SYSTEM ADAPTOR PROTEIN CHEW"/>
    <property type="match status" value="1"/>
</dbReference>
<dbReference type="EMBL" id="VTOW01000003">
    <property type="protein sequence ID" value="NKE72206.1"/>
    <property type="molecule type" value="Genomic_DNA"/>
</dbReference>
<keyword evidence="3" id="KW-1185">Reference proteome</keyword>
<dbReference type="Gene3D" id="2.30.30.40">
    <property type="entry name" value="SH3 Domains"/>
    <property type="match status" value="1"/>
</dbReference>
<dbReference type="InterPro" id="IPR039315">
    <property type="entry name" value="CheW"/>
</dbReference>
<dbReference type="RefSeq" id="WP_168062577.1">
    <property type="nucleotide sequence ID" value="NZ_VTOW01000003.1"/>
</dbReference>
<dbReference type="GO" id="GO:0005829">
    <property type="term" value="C:cytosol"/>
    <property type="evidence" value="ECO:0007669"/>
    <property type="project" value="TreeGrafter"/>
</dbReference>
<protein>
    <submittedName>
        <fullName evidence="2">Purine-binding chemotaxis protein CheW</fullName>
    </submittedName>
</protein>
<sequence>MTHQMQYLTFHLSGEEYAIDILQVKEIIEYDALTKVPMTPPWVRGVINLRGSVAAVIDLAVKFGHPESPVGKRTCIVIVEVDLGGERSVMGIMADAVSQVMAFSPEQVTPPPAFGTKIRTDYLKGMGKAGKKFVLILDADRVLSADELQVVASLQEAAGSDPRPAEEREPGR</sequence>
<dbReference type="GO" id="GO:0006935">
    <property type="term" value="P:chemotaxis"/>
    <property type="evidence" value="ECO:0007669"/>
    <property type="project" value="InterPro"/>
</dbReference>
<evidence type="ECO:0000313" key="3">
    <source>
        <dbReference type="Proteomes" id="UP000534783"/>
    </source>
</evidence>
<name>A0A7X6IBW6_9BACT</name>
<organism evidence="2 3">
    <name type="scientific">Candidatus Manganitrophus noduliformans</name>
    <dbReference type="NCBI Taxonomy" id="2606439"/>
    <lineage>
        <taxon>Bacteria</taxon>
        <taxon>Pseudomonadati</taxon>
        <taxon>Nitrospirota</taxon>
        <taxon>Nitrospiria</taxon>
        <taxon>Candidatus Troglogloeales</taxon>
        <taxon>Candidatus Manganitrophaceae</taxon>
        <taxon>Candidatus Manganitrophus</taxon>
    </lineage>
</organism>
<proteinExistence type="predicted"/>
<dbReference type="PANTHER" id="PTHR22617">
    <property type="entry name" value="CHEMOTAXIS SENSOR HISTIDINE KINASE-RELATED"/>
    <property type="match status" value="1"/>
</dbReference>
<dbReference type="SMART" id="SM00260">
    <property type="entry name" value="CheW"/>
    <property type="match status" value="1"/>
</dbReference>
<dbReference type="AlphaFoldDB" id="A0A7X6IBW6"/>
<dbReference type="InterPro" id="IPR036061">
    <property type="entry name" value="CheW-like_dom_sf"/>
</dbReference>
<dbReference type="PROSITE" id="PS50851">
    <property type="entry name" value="CHEW"/>
    <property type="match status" value="1"/>
</dbReference>
<feature type="domain" description="CheW-like" evidence="1">
    <location>
        <begin position="4"/>
        <end position="148"/>
    </location>
</feature>
<evidence type="ECO:0000313" key="2">
    <source>
        <dbReference type="EMBL" id="NKE72206.1"/>
    </source>
</evidence>
<evidence type="ECO:0000259" key="1">
    <source>
        <dbReference type="PROSITE" id="PS50851"/>
    </source>
</evidence>